<dbReference type="GeneID" id="54296646"/>
<feature type="non-terminal residue" evidence="1">
    <location>
        <position position="153"/>
    </location>
</feature>
<dbReference type="RefSeq" id="XP_033396491.1">
    <property type="nucleotide sequence ID" value="XM_033539150.1"/>
</dbReference>
<name>A0A6A6BB10_9PEZI</name>
<organism evidence="1 2">
    <name type="scientific">Aplosporella prunicola CBS 121167</name>
    <dbReference type="NCBI Taxonomy" id="1176127"/>
    <lineage>
        <taxon>Eukaryota</taxon>
        <taxon>Fungi</taxon>
        <taxon>Dikarya</taxon>
        <taxon>Ascomycota</taxon>
        <taxon>Pezizomycotina</taxon>
        <taxon>Dothideomycetes</taxon>
        <taxon>Dothideomycetes incertae sedis</taxon>
        <taxon>Botryosphaeriales</taxon>
        <taxon>Aplosporellaceae</taxon>
        <taxon>Aplosporella</taxon>
    </lineage>
</organism>
<dbReference type="PANTHER" id="PTHR21310">
    <property type="entry name" value="AMINOGLYCOSIDE PHOSPHOTRANSFERASE-RELATED-RELATED"/>
    <property type="match status" value="1"/>
</dbReference>
<accession>A0A6A6BB10</accession>
<dbReference type="SUPFAM" id="SSF56112">
    <property type="entry name" value="Protein kinase-like (PK-like)"/>
    <property type="match status" value="1"/>
</dbReference>
<reference evidence="1" key="1">
    <citation type="journal article" date="2020" name="Stud. Mycol.">
        <title>101 Dothideomycetes genomes: a test case for predicting lifestyles and emergence of pathogens.</title>
        <authorList>
            <person name="Haridas S."/>
            <person name="Albert R."/>
            <person name="Binder M."/>
            <person name="Bloem J."/>
            <person name="Labutti K."/>
            <person name="Salamov A."/>
            <person name="Andreopoulos B."/>
            <person name="Baker S."/>
            <person name="Barry K."/>
            <person name="Bills G."/>
            <person name="Bluhm B."/>
            <person name="Cannon C."/>
            <person name="Castanera R."/>
            <person name="Culley D."/>
            <person name="Daum C."/>
            <person name="Ezra D."/>
            <person name="Gonzalez J."/>
            <person name="Henrissat B."/>
            <person name="Kuo A."/>
            <person name="Liang C."/>
            <person name="Lipzen A."/>
            <person name="Lutzoni F."/>
            <person name="Magnuson J."/>
            <person name="Mondo S."/>
            <person name="Nolan M."/>
            <person name="Ohm R."/>
            <person name="Pangilinan J."/>
            <person name="Park H.-J."/>
            <person name="Ramirez L."/>
            <person name="Alfaro M."/>
            <person name="Sun H."/>
            <person name="Tritt A."/>
            <person name="Yoshinaga Y."/>
            <person name="Zwiers L.-H."/>
            <person name="Turgeon B."/>
            <person name="Goodwin S."/>
            <person name="Spatafora J."/>
            <person name="Crous P."/>
            <person name="Grigoriev I."/>
        </authorList>
    </citation>
    <scope>NUCLEOTIDE SEQUENCE</scope>
    <source>
        <strain evidence="1">CBS 121167</strain>
    </source>
</reference>
<protein>
    <submittedName>
        <fullName evidence="1">Uncharacterized protein</fullName>
    </submittedName>
</protein>
<proteinExistence type="predicted"/>
<dbReference type="OrthoDB" id="2906425at2759"/>
<sequence>MEPDIAKIANVIRPFTGLCGLGKDIDVKFLAAGLFNKVYIVSSTDKDSKGTKECIFRCALPDFPWYRTQIEVSTMEYVRHNTTIPVPKIYAFDSSMDNELGLEWILMEKVQGTTYADAQSKMTFEAKVELHKTVADWVDQLSRIQFDTMGSLY</sequence>
<dbReference type="EMBL" id="ML995489">
    <property type="protein sequence ID" value="KAF2140778.1"/>
    <property type="molecule type" value="Genomic_DNA"/>
</dbReference>
<dbReference type="InterPro" id="IPR051678">
    <property type="entry name" value="AGP_Transferase"/>
</dbReference>
<dbReference type="PANTHER" id="PTHR21310:SF13">
    <property type="entry name" value="AMINOGLYCOSIDE PHOSPHOTRANSFERASE DOMAIN-CONTAINING PROTEIN"/>
    <property type="match status" value="1"/>
</dbReference>
<dbReference type="AlphaFoldDB" id="A0A6A6BB10"/>
<dbReference type="Gene3D" id="3.30.200.20">
    <property type="entry name" value="Phosphorylase Kinase, domain 1"/>
    <property type="match status" value="1"/>
</dbReference>
<keyword evidence="2" id="KW-1185">Reference proteome</keyword>
<evidence type="ECO:0000313" key="1">
    <source>
        <dbReference type="EMBL" id="KAF2140778.1"/>
    </source>
</evidence>
<dbReference type="InterPro" id="IPR011009">
    <property type="entry name" value="Kinase-like_dom_sf"/>
</dbReference>
<gene>
    <name evidence="1" type="ORF">K452DRAFT_273585</name>
</gene>
<dbReference type="Proteomes" id="UP000799438">
    <property type="component" value="Unassembled WGS sequence"/>
</dbReference>
<evidence type="ECO:0000313" key="2">
    <source>
        <dbReference type="Proteomes" id="UP000799438"/>
    </source>
</evidence>